<dbReference type="Pfam" id="PF12804">
    <property type="entry name" value="NTP_transf_3"/>
    <property type="match status" value="1"/>
</dbReference>
<dbReference type="Proteomes" id="UP000248795">
    <property type="component" value="Unassembled WGS sequence"/>
</dbReference>
<evidence type="ECO:0000256" key="3">
    <source>
        <dbReference type="ARBA" id="ARBA00022842"/>
    </source>
</evidence>
<protein>
    <submittedName>
        <fullName evidence="5">Phosphocholine cytidylyltransferase family protein</fullName>
    </submittedName>
</protein>
<organism evidence="5 6">
    <name type="scientific">Aestuariivirga litoralis</name>
    <dbReference type="NCBI Taxonomy" id="2650924"/>
    <lineage>
        <taxon>Bacteria</taxon>
        <taxon>Pseudomonadati</taxon>
        <taxon>Pseudomonadota</taxon>
        <taxon>Alphaproteobacteria</taxon>
        <taxon>Hyphomicrobiales</taxon>
        <taxon>Aestuariivirgaceae</taxon>
        <taxon>Aestuariivirga</taxon>
    </lineage>
</organism>
<evidence type="ECO:0000256" key="2">
    <source>
        <dbReference type="ARBA" id="ARBA00022695"/>
    </source>
</evidence>
<keyword evidence="6" id="KW-1185">Reference proteome</keyword>
<feature type="domain" description="MobA-like NTP transferase" evidence="4">
    <location>
        <begin position="6"/>
        <end position="140"/>
    </location>
</feature>
<dbReference type="SUPFAM" id="SSF53448">
    <property type="entry name" value="Nucleotide-diphospho-sugar transferases"/>
    <property type="match status" value="1"/>
</dbReference>
<evidence type="ECO:0000313" key="5">
    <source>
        <dbReference type="EMBL" id="PZF75488.1"/>
    </source>
</evidence>
<dbReference type="InterPro" id="IPR050065">
    <property type="entry name" value="GlmU-like"/>
</dbReference>
<comment type="caution">
    <text evidence="5">The sequence shown here is derived from an EMBL/GenBank/DDBJ whole genome shotgun (WGS) entry which is preliminary data.</text>
</comment>
<keyword evidence="2 5" id="KW-0548">Nucleotidyltransferase</keyword>
<dbReference type="Gene3D" id="3.90.550.10">
    <property type="entry name" value="Spore Coat Polysaccharide Biosynthesis Protein SpsA, Chain A"/>
    <property type="match status" value="1"/>
</dbReference>
<dbReference type="InterPro" id="IPR029044">
    <property type="entry name" value="Nucleotide-diphossugar_trans"/>
</dbReference>
<keyword evidence="1 5" id="KW-0808">Transferase</keyword>
<dbReference type="InterPro" id="IPR025877">
    <property type="entry name" value="MobA-like_NTP_Trfase"/>
</dbReference>
<dbReference type="RefSeq" id="WP_111200008.1">
    <property type="nucleotide sequence ID" value="NZ_QKVK01000010.1"/>
</dbReference>
<gene>
    <name evidence="5" type="ORF">DK847_18415</name>
</gene>
<accession>A0A2W2B5T7</accession>
<dbReference type="GO" id="GO:0016779">
    <property type="term" value="F:nucleotidyltransferase activity"/>
    <property type="evidence" value="ECO:0007669"/>
    <property type="project" value="UniProtKB-KW"/>
</dbReference>
<dbReference type="AlphaFoldDB" id="A0A2W2B5T7"/>
<evidence type="ECO:0000313" key="6">
    <source>
        <dbReference type="Proteomes" id="UP000248795"/>
    </source>
</evidence>
<evidence type="ECO:0000256" key="1">
    <source>
        <dbReference type="ARBA" id="ARBA00022679"/>
    </source>
</evidence>
<keyword evidence="3" id="KW-0460">Magnesium</keyword>
<sequence length="265" mass="28901">MAVSTAVILAAGRGMRLGDDFRERPKGFIPCQGVTLVERSLLILRSCGISRAIIVTGHCADFYDALAQSSGGFLATRFNPRYADNGSLVSLAVALDAVDEPFLLLDSDIAYERRGLEALLAAPMDNAALVSGTTDSGDEYYSWADRRPGLPLPAVRRLSKRLSDEADPPLGEHVGILKIGRDLAARIRAAAPARVKSEPMSFYEDCLVEQLPDCPMGALHLPDLVWCEVDDQRMLERARSLFFPRLEPLEVIRRHARAPSAAAKA</sequence>
<evidence type="ECO:0000259" key="4">
    <source>
        <dbReference type="Pfam" id="PF12804"/>
    </source>
</evidence>
<dbReference type="EMBL" id="QKVK01000010">
    <property type="protein sequence ID" value="PZF75488.1"/>
    <property type="molecule type" value="Genomic_DNA"/>
</dbReference>
<proteinExistence type="predicted"/>
<reference evidence="6" key="1">
    <citation type="submission" date="2018-06" db="EMBL/GenBank/DDBJ databases">
        <title>Aestuariibacter litoralis strain KCTC 52945T.</title>
        <authorList>
            <person name="Li X."/>
            <person name="Salam N."/>
            <person name="Li J.-L."/>
            <person name="Chen Y.-M."/>
            <person name="Yang Z.-W."/>
            <person name="Zhang L.-Y."/>
            <person name="Han M.-X."/>
            <person name="Xiao M."/>
            <person name="Li W.-J."/>
        </authorList>
    </citation>
    <scope>NUCLEOTIDE SEQUENCE [LARGE SCALE GENOMIC DNA]</scope>
    <source>
        <strain evidence="6">KCTC 52945</strain>
    </source>
</reference>
<dbReference type="PANTHER" id="PTHR43584">
    <property type="entry name" value="NUCLEOTIDYL TRANSFERASE"/>
    <property type="match status" value="1"/>
</dbReference>
<dbReference type="CDD" id="cd02523">
    <property type="entry name" value="PC_cytidylyltransferase"/>
    <property type="match status" value="1"/>
</dbReference>
<dbReference type="PANTHER" id="PTHR43584:SF5">
    <property type="entry name" value="PROTEIN LICC"/>
    <property type="match status" value="1"/>
</dbReference>
<name>A0A2W2B5T7_9HYPH</name>